<feature type="transmembrane region" description="Helical" evidence="2">
    <location>
        <begin position="150"/>
        <end position="174"/>
    </location>
</feature>
<dbReference type="RefSeq" id="WP_004869998.1">
    <property type="nucleotide sequence ID" value="NZ_BBLI01000031.1"/>
</dbReference>
<keyword evidence="2" id="KW-0472">Membrane</keyword>
<dbReference type="PANTHER" id="PTHR34980">
    <property type="entry name" value="INNER MEMBRANE PROTEIN-RELATED-RELATED"/>
    <property type="match status" value="1"/>
</dbReference>
<feature type="transmembrane region" description="Helical" evidence="2">
    <location>
        <begin position="34"/>
        <end position="58"/>
    </location>
</feature>
<feature type="region of interest" description="Disordered" evidence="1">
    <location>
        <begin position="1"/>
        <end position="23"/>
    </location>
</feature>
<organism evidence="3 4">
    <name type="scientific">Acinetobacter gerneri</name>
    <dbReference type="NCBI Taxonomy" id="202952"/>
    <lineage>
        <taxon>Bacteria</taxon>
        <taxon>Pseudomonadati</taxon>
        <taxon>Pseudomonadota</taxon>
        <taxon>Gammaproteobacteria</taxon>
        <taxon>Moraxellales</taxon>
        <taxon>Moraxellaceae</taxon>
        <taxon>Acinetobacter</taxon>
    </lineage>
</organism>
<gene>
    <name evidence="3" type="ORF">RFH51_14140</name>
</gene>
<keyword evidence="2" id="KW-0812">Transmembrane</keyword>
<evidence type="ECO:0000313" key="4">
    <source>
        <dbReference type="Proteomes" id="UP001243195"/>
    </source>
</evidence>
<dbReference type="AlphaFoldDB" id="A0AAW8JMV9"/>
<dbReference type="PANTHER" id="PTHR34980:SF3">
    <property type="entry name" value="BLR8105 PROTEIN"/>
    <property type="match status" value="1"/>
</dbReference>
<evidence type="ECO:0000256" key="2">
    <source>
        <dbReference type="SAM" id="Phobius"/>
    </source>
</evidence>
<dbReference type="InterPro" id="IPR008523">
    <property type="entry name" value="DUF805"/>
</dbReference>
<evidence type="ECO:0000256" key="1">
    <source>
        <dbReference type="SAM" id="MobiDB-lite"/>
    </source>
</evidence>
<name>A0AAW8JMV9_9GAMM</name>
<proteinExistence type="predicted"/>
<accession>A0AAW8JMV9</accession>
<dbReference type="GeneID" id="84211423"/>
<dbReference type="EMBL" id="JAVIDA010000022">
    <property type="protein sequence ID" value="MDQ9072598.1"/>
    <property type="molecule type" value="Genomic_DNA"/>
</dbReference>
<protein>
    <submittedName>
        <fullName evidence="3">DUF805 domain-containing protein</fullName>
    </submittedName>
</protein>
<reference evidence="3" key="1">
    <citation type="submission" date="2023-08" db="EMBL/GenBank/DDBJ databases">
        <title>Emergence of clinically-relevant ST2 carbapenem-resistant Acinetobacter baumannii strains in hospital sewages in Zhejiang, East of China.</title>
        <authorList>
            <person name="Kaichao C."/>
            <person name="Zhang R."/>
        </authorList>
    </citation>
    <scope>NUCLEOTIDE SEQUENCE</scope>
    <source>
        <strain evidence="3">M-SY-60</strain>
    </source>
</reference>
<sequence length="193" mass="22006">MQAQESAPFFSKNQPAPTDNPLSPSGRFNRLSFIAWYGFLYIIVLGAMFSLSLTMGIFNLNTLQFNDHFLNALNGVAGIAFGIISIFYVYFNFVIMIRRLHDRNKSGWFCLLMFLPVINIFFVLYLIFARGCQRFNRFGHPRPASVLEKIMAWLMILLTITSLFASASLVSYMVGSGELENPAEIIQKNTRYV</sequence>
<dbReference type="Pfam" id="PF05656">
    <property type="entry name" value="DUF805"/>
    <property type="match status" value="1"/>
</dbReference>
<feature type="transmembrane region" description="Helical" evidence="2">
    <location>
        <begin position="70"/>
        <end position="91"/>
    </location>
</feature>
<dbReference type="Proteomes" id="UP001243195">
    <property type="component" value="Unassembled WGS sequence"/>
</dbReference>
<evidence type="ECO:0000313" key="3">
    <source>
        <dbReference type="EMBL" id="MDQ9072598.1"/>
    </source>
</evidence>
<feature type="transmembrane region" description="Helical" evidence="2">
    <location>
        <begin position="106"/>
        <end position="129"/>
    </location>
</feature>
<comment type="caution">
    <text evidence="3">The sequence shown here is derived from an EMBL/GenBank/DDBJ whole genome shotgun (WGS) entry which is preliminary data.</text>
</comment>
<keyword evidence="2" id="KW-1133">Transmembrane helix</keyword>
<dbReference type="GO" id="GO:0005886">
    <property type="term" value="C:plasma membrane"/>
    <property type="evidence" value="ECO:0007669"/>
    <property type="project" value="TreeGrafter"/>
</dbReference>